<evidence type="ECO:0000313" key="3">
    <source>
        <dbReference type="Proteomes" id="UP000281553"/>
    </source>
</evidence>
<evidence type="ECO:0000313" key="2">
    <source>
        <dbReference type="EMBL" id="VDN38879.1"/>
    </source>
</evidence>
<dbReference type="GO" id="GO:0015074">
    <property type="term" value="P:DNA integration"/>
    <property type="evidence" value="ECO:0007669"/>
    <property type="project" value="InterPro"/>
</dbReference>
<proteinExistence type="predicted"/>
<dbReference type="InterPro" id="IPR012337">
    <property type="entry name" value="RNaseH-like_sf"/>
</dbReference>
<dbReference type="InterPro" id="IPR001584">
    <property type="entry name" value="Integrase_cat-core"/>
</dbReference>
<protein>
    <recommendedName>
        <fullName evidence="1">Integrase catalytic domain-containing protein</fullName>
    </recommendedName>
</protein>
<dbReference type="EMBL" id="UYRU01094142">
    <property type="protein sequence ID" value="VDN38879.1"/>
    <property type="molecule type" value="Genomic_DNA"/>
</dbReference>
<accession>A0A3P7RDQ3</accession>
<dbReference type="PROSITE" id="PS50994">
    <property type="entry name" value="INTEGRASE"/>
    <property type="match status" value="1"/>
</dbReference>
<dbReference type="SUPFAM" id="SSF53098">
    <property type="entry name" value="Ribonuclease H-like"/>
    <property type="match status" value="1"/>
</dbReference>
<dbReference type="AlphaFoldDB" id="A0A3P7RDQ3"/>
<feature type="domain" description="Integrase catalytic" evidence="1">
    <location>
        <begin position="28"/>
        <end position="107"/>
    </location>
</feature>
<keyword evidence="3" id="KW-1185">Reference proteome</keyword>
<dbReference type="Proteomes" id="UP000281553">
    <property type="component" value="Unassembled WGS sequence"/>
</dbReference>
<evidence type="ECO:0000259" key="1">
    <source>
        <dbReference type="PROSITE" id="PS50994"/>
    </source>
</evidence>
<gene>
    <name evidence="2" type="ORF">DILT_LOCUS17707</name>
</gene>
<organism evidence="2 3">
    <name type="scientific">Dibothriocephalus latus</name>
    <name type="common">Fish tapeworm</name>
    <name type="synonym">Diphyllobothrium latum</name>
    <dbReference type="NCBI Taxonomy" id="60516"/>
    <lineage>
        <taxon>Eukaryota</taxon>
        <taxon>Metazoa</taxon>
        <taxon>Spiralia</taxon>
        <taxon>Lophotrochozoa</taxon>
        <taxon>Platyhelminthes</taxon>
        <taxon>Cestoda</taxon>
        <taxon>Eucestoda</taxon>
        <taxon>Diphyllobothriidea</taxon>
        <taxon>Diphyllobothriidae</taxon>
        <taxon>Dibothriocephalus</taxon>
    </lineage>
</organism>
<dbReference type="GO" id="GO:0003676">
    <property type="term" value="F:nucleic acid binding"/>
    <property type="evidence" value="ECO:0007669"/>
    <property type="project" value="InterPro"/>
</dbReference>
<name>A0A3P7RDQ3_DIBLA</name>
<dbReference type="InterPro" id="IPR036397">
    <property type="entry name" value="RNaseH_sf"/>
</dbReference>
<sequence>MHKDIKAWTWAYLSCQRNNVHRHNKASIGTFPGQSERFSHIHLGIIGPLSLSNGGFYLLTYADRFIRWPEAIPLPNMEATTVVKAFLSRWDAIYGATSTITTDRGVE</sequence>
<reference evidence="2 3" key="1">
    <citation type="submission" date="2018-11" db="EMBL/GenBank/DDBJ databases">
        <authorList>
            <consortium name="Pathogen Informatics"/>
        </authorList>
    </citation>
    <scope>NUCLEOTIDE SEQUENCE [LARGE SCALE GENOMIC DNA]</scope>
</reference>
<dbReference type="OrthoDB" id="10053156at2759"/>
<dbReference type="Gene3D" id="3.30.420.10">
    <property type="entry name" value="Ribonuclease H-like superfamily/Ribonuclease H"/>
    <property type="match status" value="1"/>
</dbReference>